<evidence type="ECO:0000313" key="4">
    <source>
        <dbReference type="EMBL" id="GAA5046288.1"/>
    </source>
</evidence>
<evidence type="ECO:0000256" key="1">
    <source>
        <dbReference type="SAM" id="MobiDB-lite"/>
    </source>
</evidence>
<dbReference type="Pfam" id="PF02470">
    <property type="entry name" value="MlaD"/>
    <property type="match status" value="1"/>
</dbReference>
<dbReference type="InterPro" id="IPR003399">
    <property type="entry name" value="Mce/MlaD"/>
</dbReference>
<evidence type="ECO:0000259" key="2">
    <source>
        <dbReference type="Pfam" id="PF02470"/>
    </source>
</evidence>
<feature type="compositionally biased region" description="Pro residues" evidence="1">
    <location>
        <begin position="428"/>
        <end position="440"/>
    </location>
</feature>
<protein>
    <submittedName>
        <fullName evidence="4">MCE family protein</fullName>
    </submittedName>
</protein>
<feature type="domain" description="Mammalian cell entry C-terminal" evidence="3">
    <location>
        <begin position="132"/>
        <end position="348"/>
    </location>
</feature>
<dbReference type="InterPro" id="IPR052336">
    <property type="entry name" value="MlaD_Phospholipid_Transporter"/>
</dbReference>
<dbReference type="Proteomes" id="UP001500603">
    <property type="component" value="Unassembled WGS sequence"/>
</dbReference>
<evidence type="ECO:0000259" key="3">
    <source>
        <dbReference type="Pfam" id="PF11887"/>
    </source>
</evidence>
<dbReference type="PANTHER" id="PTHR33371">
    <property type="entry name" value="INTERMEMBRANE PHOSPHOLIPID TRANSPORT SYSTEM BINDING PROTEIN MLAD-RELATED"/>
    <property type="match status" value="1"/>
</dbReference>
<sequence>MIMDPSGRGPTTRQLLVAGLAGLVVFVLALGLLMARYQGFLVSKVKVVAELTTTGDGLPENADVKFRGVLVGAVKDVEVKAKGELQKVNIDMKPEFAGGIPANVTARVVPTNLFAVTSVELIFNGPDDSYVHSGSVIPEDRSQGTIALQDTLTTARNIIDKIDPVQFGRVLGTLSQALDGSGRMPGSTVERLDRWLQSVDDSIPDLGADLNNFATSVQALNQSAPELLDVLGNSVQTAQTIADKRSQLVALITGTSATMDTVNDLFARNPDTGKQVTAGTSDMFGALAADPSAITASLVNLNETVRRMDTTFHWGPQNQQVWDAGITLTPYKPYTVEDCPRYGELAGPSCGTAPAVNDLPPLPEKLKPRAVDSAVGLPPVVPMPGLPLIPGVTMPRVPDIAAADPAEPFAGTPLQGLFPPLQGLLPGLFPPAPAPEPAAAPAPEGAAAQDNASAPEGAAPENATAAPISYQGDAAIGPLLGRKPTTAEYLLLGPIMKGATMQVSDKGAVR</sequence>
<feature type="region of interest" description="Disordered" evidence="1">
    <location>
        <begin position="427"/>
        <end position="461"/>
    </location>
</feature>
<keyword evidence="5" id="KW-1185">Reference proteome</keyword>
<comment type="caution">
    <text evidence="4">The sequence shown here is derived from an EMBL/GenBank/DDBJ whole genome shotgun (WGS) entry which is preliminary data.</text>
</comment>
<dbReference type="RefSeq" id="WP_345493967.1">
    <property type="nucleotide sequence ID" value="NZ_BAABJM010000001.1"/>
</dbReference>
<reference evidence="5" key="1">
    <citation type="journal article" date="2019" name="Int. J. Syst. Evol. Microbiol.">
        <title>The Global Catalogue of Microorganisms (GCM) 10K type strain sequencing project: providing services to taxonomists for standard genome sequencing and annotation.</title>
        <authorList>
            <consortium name="The Broad Institute Genomics Platform"/>
            <consortium name="The Broad Institute Genome Sequencing Center for Infectious Disease"/>
            <person name="Wu L."/>
            <person name="Ma J."/>
        </authorList>
    </citation>
    <scope>NUCLEOTIDE SEQUENCE [LARGE SCALE GENOMIC DNA]</scope>
    <source>
        <strain evidence="5">JCM 18298</strain>
    </source>
</reference>
<evidence type="ECO:0000313" key="5">
    <source>
        <dbReference type="Proteomes" id="UP001500603"/>
    </source>
</evidence>
<organism evidence="4 5">
    <name type="scientific">Nocardia callitridis</name>
    <dbReference type="NCBI Taxonomy" id="648753"/>
    <lineage>
        <taxon>Bacteria</taxon>
        <taxon>Bacillati</taxon>
        <taxon>Actinomycetota</taxon>
        <taxon>Actinomycetes</taxon>
        <taxon>Mycobacteriales</taxon>
        <taxon>Nocardiaceae</taxon>
        <taxon>Nocardia</taxon>
    </lineage>
</organism>
<accession>A0ABP9JWD7</accession>
<feature type="domain" description="Mce/MlaD" evidence="2">
    <location>
        <begin position="45"/>
        <end position="123"/>
    </location>
</feature>
<dbReference type="PANTHER" id="PTHR33371:SF19">
    <property type="entry name" value="MCE-FAMILY PROTEIN MCE4A"/>
    <property type="match status" value="1"/>
</dbReference>
<dbReference type="EMBL" id="BAABJM010000001">
    <property type="protein sequence ID" value="GAA5046288.1"/>
    <property type="molecule type" value="Genomic_DNA"/>
</dbReference>
<dbReference type="Pfam" id="PF11887">
    <property type="entry name" value="Mce4_CUP1"/>
    <property type="match status" value="1"/>
</dbReference>
<name>A0ABP9JWD7_9NOCA</name>
<proteinExistence type="predicted"/>
<dbReference type="InterPro" id="IPR024516">
    <property type="entry name" value="Mce_C"/>
</dbReference>
<gene>
    <name evidence="4" type="ORF">GCM10023318_11540</name>
</gene>